<evidence type="ECO:0000259" key="3">
    <source>
        <dbReference type="Pfam" id="PF08389"/>
    </source>
</evidence>
<evidence type="ECO:0000313" key="5">
    <source>
        <dbReference type="EMBL" id="KAJ5703820.1"/>
    </source>
</evidence>
<dbReference type="PANTHER" id="PTHR11223:SF3">
    <property type="entry name" value="EXPORTIN-5"/>
    <property type="match status" value="1"/>
</dbReference>
<dbReference type="GO" id="GO:0006611">
    <property type="term" value="P:protein export from nucleus"/>
    <property type="evidence" value="ECO:0007669"/>
    <property type="project" value="InterPro"/>
</dbReference>
<evidence type="ECO:0000313" key="6">
    <source>
        <dbReference type="Proteomes" id="UP001215712"/>
    </source>
</evidence>
<dbReference type="EMBL" id="JAQJAN010000020">
    <property type="protein sequence ID" value="KAJ5703820.1"/>
    <property type="molecule type" value="Genomic_DNA"/>
</dbReference>
<evidence type="ECO:0000256" key="1">
    <source>
        <dbReference type="ARBA" id="ARBA00022694"/>
    </source>
</evidence>
<evidence type="ECO:0000259" key="4">
    <source>
        <dbReference type="Pfam" id="PF19273"/>
    </source>
</evidence>
<dbReference type="SUPFAM" id="SSF48371">
    <property type="entry name" value="ARM repeat"/>
    <property type="match status" value="1"/>
</dbReference>
<reference evidence="5" key="2">
    <citation type="submission" date="2023-01" db="EMBL/GenBank/DDBJ databases">
        <authorList>
            <person name="Petersen C."/>
        </authorList>
    </citation>
    <scope>NUCLEOTIDE SEQUENCE</scope>
    <source>
        <strain evidence="5">IBT 17514</strain>
    </source>
</reference>
<sequence>MAAEELSEAGMVDIIRALEAIHSPSSSNELRKEALSFVESLKDSDAAARNGFLLASRADHAYVVRYFGLTLLDHVLRHLSFSNTEESANVRSMIIQLAENITPEDPSYFRNKIPQLWAEAAKKSWGLDWVDMDEALVKFWGASLVHNELVLAILETLSEDVFFREDTVSSLRGSELNRALVEIFTPASIVEQINPDKNTSTINASSSSQARDAAVKALTSLRSALAWSIYKAVVASQVVSTIFRSLTCQDEQVLLAAIEALHALYGRSNMGNEESQALVCLLFEPEYLHTLQSLYQWSIVGPDDIDEPKYLLSKKLSEMVSYVAGCLEYDRLLRDTMHRLDLPTFFNFMVTIMQHESLTVSIPVLHLWSRLLTINKISSLEFVVAQTPNLLTICTQRLIRWESLPTDSENPTVQFLVEDIDTIPERHAFVGNYRRYCSSIIESITLKRPQEAVSEILTRVDSNLDSLYDGVEPFSMQSFNKSSIPLMRADAQFAVVEAVIKGYHKWVDSHGKTPQKDEQERSNLEYVVETWAAKLMQRSYDDPVMKQRVIKLVVDISSRALDNNPAFALKVLEHILMTRLQDHPEFPAYSEAVKELHGLASHELRRLAYRYADYFSTFYDLLEPKIKEITLANRVDDKLRMELTSILLIIMQRANNIDPNVRHTRLASFLEPIREAWQDEEFCRMSSSFEGFCSMLGLENVGSYMQNKQAHKLSDWSIAPLDNEGKVVQEEMTRKFQMLPLRGTKTMLAVSTEKLKKSAPAYAVACDMWRDLVPQILRTLLPLLTHAHAFHNPANWAVSNEMRAVVERILTDRFWQAGISTGSRDDFYARITASKSTIEGFASSVRGKIRAVRESCYSMLFSMSRMRDQFYGYPELPGPLSEALFKDAEHLSSHQYSVLLNISRCLIDDCPVQYRSQFLPPMLSTLFRSIDRKITTEWEIIEQRKNGLADGDLTDEMKSESVLRQLTYSAVIMVASLFDPQRGGTKSLIPRAKLSRIRSNTFTFLDPDRAENDPTAPPRTPDLSDSIRFFVISSAEIFEPIMLFCTHALRMRDTRCCSIITRVVRSILPDFATPADSPTIQTIREFICTDVLKACITSVHEPYFVDMQKDLAQLIASIWVLYGPATVTPRSIFLTLPGITEEKVSQTEAQLHRCNSPRQQRALVLELLESLRGVSIAEQGKILGSREERRKIRSALQERYMTNNDMEAQQSNPRVDINDGPDLSGVADMFG</sequence>
<dbReference type="Pfam" id="PF08389">
    <property type="entry name" value="Xpo1"/>
    <property type="match status" value="1"/>
</dbReference>
<dbReference type="GO" id="GO:0003723">
    <property type="term" value="F:RNA binding"/>
    <property type="evidence" value="ECO:0007669"/>
    <property type="project" value="TreeGrafter"/>
</dbReference>
<keyword evidence="1" id="KW-0819">tRNA processing</keyword>
<evidence type="ECO:0000256" key="2">
    <source>
        <dbReference type="ARBA" id="ARBA00025147"/>
    </source>
</evidence>
<dbReference type="GO" id="GO:0005049">
    <property type="term" value="F:nuclear export signal receptor activity"/>
    <property type="evidence" value="ECO:0007669"/>
    <property type="project" value="InterPro"/>
</dbReference>
<dbReference type="InterPro" id="IPR011989">
    <property type="entry name" value="ARM-like"/>
</dbReference>
<gene>
    <name evidence="5" type="ORF">N7493_010958</name>
</gene>
<dbReference type="GO" id="GO:0042565">
    <property type="term" value="C:RNA nuclear export complex"/>
    <property type="evidence" value="ECO:0007669"/>
    <property type="project" value="TreeGrafter"/>
</dbReference>
<dbReference type="InterPro" id="IPR045478">
    <property type="entry name" value="Exportin-5_C"/>
</dbReference>
<keyword evidence="6" id="KW-1185">Reference proteome</keyword>
<dbReference type="Proteomes" id="UP001215712">
    <property type="component" value="Unassembled WGS sequence"/>
</dbReference>
<dbReference type="GO" id="GO:0005634">
    <property type="term" value="C:nucleus"/>
    <property type="evidence" value="ECO:0007669"/>
    <property type="project" value="TreeGrafter"/>
</dbReference>
<dbReference type="AlphaFoldDB" id="A0AAD6MQT2"/>
<accession>A0AAD6MQT2</accession>
<dbReference type="InterPro" id="IPR013598">
    <property type="entry name" value="Exportin-1/Importin-b-like"/>
</dbReference>
<feature type="domain" description="Exportin-5 C-terminal" evidence="4">
    <location>
        <begin position="307"/>
        <end position="1177"/>
    </location>
</feature>
<dbReference type="Gene3D" id="1.25.10.10">
    <property type="entry name" value="Leucine-rich Repeat Variant"/>
    <property type="match status" value="1"/>
</dbReference>
<protein>
    <recommendedName>
        <fullName evidence="7">Nuclear import and export protein Msn5</fullName>
    </recommendedName>
</protein>
<proteinExistence type="predicted"/>
<dbReference type="GO" id="GO:0008033">
    <property type="term" value="P:tRNA processing"/>
    <property type="evidence" value="ECO:0007669"/>
    <property type="project" value="UniProtKB-KW"/>
</dbReference>
<dbReference type="Pfam" id="PF19273">
    <property type="entry name" value="Exportin-5"/>
    <property type="match status" value="1"/>
</dbReference>
<dbReference type="GO" id="GO:0006405">
    <property type="term" value="P:RNA export from nucleus"/>
    <property type="evidence" value="ECO:0007669"/>
    <property type="project" value="TreeGrafter"/>
</dbReference>
<reference evidence="5" key="1">
    <citation type="journal article" date="2023" name="IMA Fungus">
        <title>Comparative genomic study of the Penicillium genus elucidates a diverse pangenome and 15 lateral gene transfer events.</title>
        <authorList>
            <person name="Petersen C."/>
            <person name="Sorensen T."/>
            <person name="Nielsen M.R."/>
            <person name="Sondergaard T.E."/>
            <person name="Sorensen J.L."/>
            <person name="Fitzpatrick D.A."/>
            <person name="Frisvad J.C."/>
            <person name="Nielsen K.L."/>
        </authorList>
    </citation>
    <scope>NUCLEOTIDE SEQUENCE</scope>
    <source>
        <strain evidence="5">IBT 17514</strain>
    </source>
</reference>
<feature type="domain" description="Exportin-1/Importin-beta-like" evidence="3">
    <location>
        <begin position="106"/>
        <end position="261"/>
    </location>
</feature>
<dbReference type="PANTHER" id="PTHR11223">
    <property type="entry name" value="EXPORTIN 1/5"/>
    <property type="match status" value="1"/>
</dbReference>
<dbReference type="InterPro" id="IPR045065">
    <property type="entry name" value="XPO1/5"/>
</dbReference>
<organism evidence="5 6">
    <name type="scientific">Penicillium malachiteum</name>
    <dbReference type="NCBI Taxonomy" id="1324776"/>
    <lineage>
        <taxon>Eukaryota</taxon>
        <taxon>Fungi</taxon>
        <taxon>Dikarya</taxon>
        <taxon>Ascomycota</taxon>
        <taxon>Pezizomycotina</taxon>
        <taxon>Eurotiomycetes</taxon>
        <taxon>Eurotiomycetidae</taxon>
        <taxon>Eurotiales</taxon>
        <taxon>Aspergillaceae</taxon>
        <taxon>Penicillium</taxon>
    </lineage>
</organism>
<evidence type="ECO:0008006" key="7">
    <source>
        <dbReference type="Google" id="ProtNLM"/>
    </source>
</evidence>
<dbReference type="GO" id="GO:0005737">
    <property type="term" value="C:cytoplasm"/>
    <property type="evidence" value="ECO:0007669"/>
    <property type="project" value="TreeGrafter"/>
</dbReference>
<name>A0AAD6MQT2_9EURO</name>
<comment type="function">
    <text evidence="2">tRNA nucleus export receptor which facilitates tRNA translocation across the nuclear pore complex. Involved in pre-tRNA splicing, probably by affecting the interaction of pre-tRNA with splicing endonuclease.</text>
</comment>
<dbReference type="InterPro" id="IPR016024">
    <property type="entry name" value="ARM-type_fold"/>
</dbReference>
<comment type="caution">
    <text evidence="5">The sequence shown here is derived from an EMBL/GenBank/DDBJ whole genome shotgun (WGS) entry which is preliminary data.</text>
</comment>